<gene>
    <name evidence="1" type="ORF">HPB47_000752</name>
</gene>
<dbReference type="Proteomes" id="UP000805193">
    <property type="component" value="Unassembled WGS sequence"/>
</dbReference>
<sequence length="194" mass="21675">MGATSRCHTAKRPNPKTKLLAKSLRNARCRSDHPVHTTAAPPRTSGTFPCRRLIPLLLSSMRRLFHRLVAAIVKNVLGEQSREELCELLRRETFSLLVDMPTDRGTIKRLSLVARVGNQDGDVVDASLALVPIGDASDNVQPHKLLHPSQTRWLSLQVVVTRLLEQMPALILFFKKAATEDHLLAAETILNKRQ</sequence>
<reference evidence="1 2" key="1">
    <citation type="journal article" date="2020" name="Cell">
        <title>Large-Scale Comparative Analyses of Tick Genomes Elucidate Their Genetic Diversity and Vector Capacities.</title>
        <authorList>
            <consortium name="Tick Genome and Microbiome Consortium (TIGMIC)"/>
            <person name="Jia N."/>
            <person name="Wang J."/>
            <person name="Shi W."/>
            <person name="Du L."/>
            <person name="Sun Y."/>
            <person name="Zhan W."/>
            <person name="Jiang J.F."/>
            <person name="Wang Q."/>
            <person name="Zhang B."/>
            <person name="Ji P."/>
            <person name="Bell-Sakyi L."/>
            <person name="Cui X.M."/>
            <person name="Yuan T.T."/>
            <person name="Jiang B.G."/>
            <person name="Yang W.F."/>
            <person name="Lam T.T."/>
            <person name="Chang Q.C."/>
            <person name="Ding S.J."/>
            <person name="Wang X.J."/>
            <person name="Zhu J.G."/>
            <person name="Ruan X.D."/>
            <person name="Zhao L."/>
            <person name="Wei J.T."/>
            <person name="Ye R.Z."/>
            <person name="Que T.C."/>
            <person name="Du C.H."/>
            <person name="Zhou Y.H."/>
            <person name="Cheng J.X."/>
            <person name="Dai P.F."/>
            <person name="Guo W.B."/>
            <person name="Han X.H."/>
            <person name="Huang E.J."/>
            <person name="Li L.F."/>
            <person name="Wei W."/>
            <person name="Gao Y.C."/>
            <person name="Liu J.Z."/>
            <person name="Shao H.Z."/>
            <person name="Wang X."/>
            <person name="Wang C.C."/>
            <person name="Yang T.C."/>
            <person name="Huo Q.B."/>
            <person name="Li W."/>
            <person name="Chen H.Y."/>
            <person name="Chen S.E."/>
            <person name="Zhou L.G."/>
            <person name="Ni X.B."/>
            <person name="Tian J.H."/>
            <person name="Sheng Y."/>
            <person name="Liu T."/>
            <person name="Pan Y.S."/>
            <person name="Xia L.Y."/>
            <person name="Li J."/>
            <person name="Zhao F."/>
            <person name="Cao W.C."/>
        </authorList>
    </citation>
    <scope>NUCLEOTIDE SEQUENCE [LARGE SCALE GENOMIC DNA]</scope>
    <source>
        <strain evidence="1">Iper-2018</strain>
    </source>
</reference>
<organism evidence="1 2">
    <name type="scientific">Ixodes persulcatus</name>
    <name type="common">Taiga tick</name>
    <dbReference type="NCBI Taxonomy" id="34615"/>
    <lineage>
        <taxon>Eukaryota</taxon>
        <taxon>Metazoa</taxon>
        <taxon>Ecdysozoa</taxon>
        <taxon>Arthropoda</taxon>
        <taxon>Chelicerata</taxon>
        <taxon>Arachnida</taxon>
        <taxon>Acari</taxon>
        <taxon>Parasitiformes</taxon>
        <taxon>Ixodida</taxon>
        <taxon>Ixodoidea</taxon>
        <taxon>Ixodidae</taxon>
        <taxon>Ixodinae</taxon>
        <taxon>Ixodes</taxon>
    </lineage>
</organism>
<evidence type="ECO:0000313" key="1">
    <source>
        <dbReference type="EMBL" id="KAG0423471.1"/>
    </source>
</evidence>
<evidence type="ECO:0000313" key="2">
    <source>
        <dbReference type="Proteomes" id="UP000805193"/>
    </source>
</evidence>
<dbReference type="EMBL" id="JABSTQ010010096">
    <property type="protein sequence ID" value="KAG0423471.1"/>
    <property type="molecule type" value="Genomic_DNA"/>
</dbReference>
<protein>
    <submittedName>
        <fullName evidence="1">Uncharacterized protein</fullName>
    </submittedName>
</protein>
<keyword evidence="2" id="KW-1185">Reference proteome</keyword>
<comment type="caution">
    <text evidence="1">The sequence shown here is derived from an EMBL/GenBank/DDBJ whole genome shotgun (WGS) entry which is preliminary data.</text>
</comment>
<proteinExistence type="predicted"/>
<accession>A0AC60PR74</accession>
<name>A0AC60PR74_IXOPE</name>